<evidence type="ECO:0000313" key="2">
    <source>
        <dbReference type="EMBL" id="EJK61728.1"/>
    </source>
</evidence>
<dbReference type="Proteomes" id="UP000266841">
    <property type="component" value="Unassembled WGS sequence"/>
</dbReference>
<feature type="compositionally biased region" description="Basic and acidic residues" evidence="1">
    <location>
        <begin position="486"/>
        <end position="497"/>
    </location>
</feature>
<organism evidence="2 3">
    <name type="scientific">Thalassiosira oceanica</name>
    <name type="common">Marine diatom</name>
    <dbReference type="NCBI Taxonomy" id="159749"/>
    <lineage>
        <taxon>Eukaryota</taxon>
        <taxon>Sar</taxon>
        <taxon>Stramenopiles</taxon>
        <taxon>Ochrophyta</taxon>
        <taxon>Bacillariophyta</taxon>
        <taxon>Coscinodiscophyceae</taxon>
        <taxon>Thalassiosirophycidae</taxon>
        <taxon>Thalassiosirales</taxon>
        <taxon>Thalassiosiraceae</taxon>
        <taxon>Thalassiosira</taxon>
    </lineage>
</organism>
<comment type="caution">
    <text evidence="2">The sequence shown here is derived from an EMBL/GenBank/DDBJ whole genome shotgun (WGS) entry which is preliminary data.</text>
</comment>
<proteinExistence type="predicted"/>
<feature type="region of interest" description="Disordered" evidence="1">
    <location>
        <begin position="367"/>
        <end position="390"/>
    </location>
</feature>
<evidence type="ECO:0000313" key="3">
    <source>
        <dbReference type="Proteomes" id="UP000266841"/>
    </source>
</evidence>
<name>K0S6Q3_THAOC</name>
<keyword evidence="3" id="KW-1185">Reference proteome</keyword>
<accession>K0S6Q3</accession>
<feature type="compositionally biased region" description="Basic and acidic residues" evidence="1">
    <location>
        <begin position="455"/>
        <end position="478"/>
    </location>
</feature>
<evidence type="ECO:0000256" key="1">
    <source>
        <dbReference type="SAM" id="MobiDB-lite"/>
    </source>
</evidence>
<feature type="region of interest" description="Disordered" evidence="1">
    <location>
        <begin position="442"/>
        <end position="510"/>
    </location>
</feature>
<sequence>MANTRSGGRGSRGGGGGSRRANNNNNANAAEQQAVAAALAEVNAVDPAEAANYQHVRNALTTNGGFPNAVGGATDKFLLSAGGIFRDQLTLARSDPNEIDAAVTAHNRQNKGFEQGITPQHSSFLHGFAHTIIDAGEKLKEVQEIKEGPQPQFADMVLGEGFYQWQIAFQTMLSSVIGAYWIPIVYLTVPLVINTANLDHVVWAAVPLLGIAYNRDNAMFYRILQPIVAKSKYKAFLLEFRGGQDGRRLWLKILSMEMSEGNRHQIVANLKKVFTTIYDGKSANLTFLTWYTALKSAYQAMHDNREPTTSYTRIENTMKKMCLKDFPSLQATIAAVRVKHQNGDWDKFMEDCLLHISRHELEANAGSKPFPRTIAQVSPDKRKREAGDDEGEEVEEILCDGVDCSDYLVLSSRKLAVPDRVWNRSSVQFRVDVGKFNRAVDKHNASVQRRVRKKKQEDKDAHSDDDKDGGGNAKDRKIQALVARVEALEEERKEEKGSSTGASIAGRRGM</sequence>
<gene>
    <name evidence="2" type="ORF">THAOC_17732</name>
</gene>
<dbReference type="AlphaFoldDB" id="K0S6Q3"/>
<dbReference type="EMBL" id="AGNL01019576">
    <property type="protein sequence ID" value="EJK61728.1"/>
    <property type="molecule type" value="Genomic_DNA"/>
</dbReference>
<reference evidence="2 3" key="1">
    <citation type="journal article" date="2012" name="Genome Biol.">
        <title>Genome and low-iron response of an oceanic diatom adapted to chronic iron limitation.</title>
        <authorList>
            <person name="Lommer M."/>
            <person name="Specht M."/>
            <person name="Roy A.S."/>
            <person name="Kraemer L."/>
            <person name="Andreson R."/>
            <person name="Gutowska M.A."/>
            <person name="Wolf J."/>
            <person name="Bergner S.V."/>
            <person name="Schilhabel M.B."/>
            <person name="Klostermeier U.C."/>
            <person name="Beiko R.G."/>
            <person name="Rosenstiel P."/>
            <person name="Hippler M."/>
            <person name="Laroche J."/>
        </authorList>
    </citation>
    <scope>NUCLEOTIDE SEQUENCE [LARGE SCALE GENOMIC DNA]</scope>
    <source>
        <strain evidence="2 3">CCMP1005</strain>
    </source>
</reference>
<protein>
    <submittedName>
        <fullName evidence="2">Uncharacterized protein</fullName>
    </submittedName>
</protein>
<feature type="compositionally biased region" description="Gly residues" evidence="1">
    <location>
        <begin position="7"/>
        <end position="18"/>
    </location>
</feature>
<feature type="region of interest" description="Disordered" evidence="1">
    <location>
        <begin position="1"/>
        <end position="24"/>
    </location>
</feature>